<dbReference type="Proteomes" id="UP001433268">
    <property type="component" value="Unassembled WGS sequence"/>
</dbReference>
<proteinExistence type="predicted"/>
<dbReference type="InterPro" id="IPR010730">
    <property type="entry name" value="HET"/>
</dbReference>
<dbReference type="PANTHER" id="PTHR24148:SF73">
    <property type="entry name" value="HET DOMAIN PROTEIN (AFU_ORTHOLOGUE AFUA_8G01020)"/>
    <property type="match status" value="1"/>
</dbReference>
<comment type="caution">
    <text evidence="2">The sequence shown here is derived from an EMBL/GenBank/DDBJ whole genome shotgun (WGS) entry which is preliminary data.</text>
</comment>
<dbReference type="RefSeq" id="XP_066675849.1">
    <property type="nucleotide sequence ID" value="XM_066806076.1"/>
</dbReference>
<dbReference type="GeneID" id="92039136"/>
<gene>
    <name evidence="2" type="ORF">PG997_001761</name>
</gene>
<keyword evidence="3" id="KW-1185">Reference proteome</keyword>
<dbReference type="EMBL" id="JAQQWN010000002">
    <property type="protein sequence ID" value="KAK8095076.1"/>
    <property type="molecule type" value="Genomic_DNA"/>
</dbReference>
<evidence type="ECO:0000313" key="2">
    <source>
        <dbReference type="EMBL" id="KAK8095076.1"/>
    </source>
</evidence>
<dbReference type="PROSITE" id="PS50011">
    <property type="entry name" value="PROTEIN_KINASE_DOM"/>
    <property type="match status" value="1"/>
</dbReference>
<dbReference type="Pfam" id="PF06985">
    <property type="entry name" value="HET"/>
    <property type="match status" value="1"/>
</dbReference>
<sequence>MESPVKVASDFARQFFAQDSGVTLEGIEGSGWRTLRLRLKVNTSRLSFRKYMMHMAFEDPPPSSLERDTLLLQDLQYVIHVVKLVALSNEPTPTPEPKNFKPVFNPFKPDGLKYEHYLIEHEPNGSLEQLITRMEEDEKTYKSSLDTGKDADDRERIPNRLLIRIFLCAARACAAMAWLPGPGRDRFGYLLPEEARNDVDPTNYVHGAIRPNHWLFGQVDGHTEEHSLVPIMKLAGFDEAYVHNGEEADIENTPEFDQKSEIVCRTRPVGKSNAATRVNILNVGVLMGNIILEDNQLLTADEVRKELGPKGQWSRTTHPGYDPELVELVARCLAVEPNSRPTIQELLDTLRTWLFQKTGTYYAMKPGDKWETDVALRQLIQRYRARTEQQVGISECPLSIAYERSHLEGDLPGGRATLQLGDYIALSYEWGDPARTGRMVVNGIEITVTRNLQDALRDTCTKWWDNDDYSEEIHFWADAVCINQLDVSERNHQIKLMGEIYTQALRVWAWTGPGLEYDEAALKLLNEFRVAAVEGPCHCKMCDCIILLGFSNPTDRACAVRRGSPIYCSSCTAGALAQQKDERDKVYGLLSLMDPDIHNAVKVDYNKPYPIVYQEFARCVVEKTGRLDLIYQLAADCPSQGEHRAIGDGASESEYFHLPSWVPDWSSLASRHGSGDYRDPFMNRWKKNAGSHTEHMAQKEAHKSHLTCKGTLLDTVDGLGCSRDARLRHNGHDIITPTHLSNASPVTKDPRMMKNAVWGTITMGTVMDGDTVNPKSIGEVLDFSNLHDDNCIGDDGMVDEIMSPAESRIIQWHRCNQLFEVFGLPLHSFFEELPPKAYRKRAISSATETMYLHGVLANVLAFRRIVTTAKGYVGMAPKTSRQGDSIFLLKGCDAPLVLRLNGDGTYYLVGEIYVHGIMDVEAMDQFLQDGSVEEMDVVLR</sequence>
<dbReference type="InterPro" id="IPR052895">
    <property type="entry name" value="HetReg/Transcr_Mod"/>
</dbReference>
<dbReference type="Gene3D" id="1.10.510.10">
    <property type="entry name" value="Transferase(Phosphotransferase) domain 1"/>
    <property type="match status" value="1"/>
</dbReference>
<evidence type="ECO:0000313" key="3">
    <source>
        <dbReference type="Proteomes" id="UP001433268"/>
    </source>
</evidence>
<dbReference type="InterPro" id="IPR011009">
    <property type="entry name" value="Kinase-like_dom_sf"/>
</dbReference>
<dbReference type="SUPFAM" id="SSF56112">
    <property type="entry name" value="Protein kinase-like (PK-like)"/>
    <property type="match status" value="1"/>
</dbReference>
<name>A0ABR1XEE9_9PEZI</name>
<dbReference type="PANTHER" id="PTHR24148">
    <property type="entry name" value="ANKYRIN REPEAT DOMAIN-CONTAINING PROTEIN 39 HOMOLOG-RELATED"/>
    <property type="match status" value="1"/>
</dbReference>
<evidence type="ECO:0000259" key="1">
    <source>
        <dbReference type="PROSITE" id="PS50011"/>
    </source>
</evidence>
<dbReference type="InterPro" id="IPR000719">
    <property type="entry name" value="Prot_kinase_dom"/>
</dbReference>
<feature type="domain" description="Protein kinase" evidence="1">
    <location>
        <begin position="17"/>
        <end position="354"/>
    </location>
</feature>
<accession>A0ABR1XEE9</accession>
<protein>
    <recommendedName>
        <fullName evidence="1">Protein kinase domain-containing protein</fullName>
    </recommendedName>
</protein>
<reference evidence="2 3" key="1">
    <citation type="submission" date="2023-01" db="EMBL/GenBank/DDBJ databases">
        <title>Analysis of 21 Apiospora genomes using comparative genomics revels a genus with tremendous synthesis potential of carbohydrate active enzymes and secondary metabolites.</title>
        <authorList>
            <person name="Sorensen T."/>
        </authorList>
    </citation>
    <scope>NUCLEOTIDE SEQUENCE [LARGE SCALE GENOMIC DNA]</scope>
    <source>
        <strain evidence="2 3">CBS 114990</strain>
    </source>
</reference>
<dbReference type="Pfam" id="PF26639">
    <property type="entry name" value="Het-6_barrel"/>
    <property type="match status" value="1"/>
</dbReference>
<organism evidence="2 3">
    <name type="scientific">Apiospora hydei</name>
    <dbReference type="NCBI Taxonomy" id="1337664"/>
    <lineage>
        <taxon>Eukaryota</taxon>
        <taxon>Fungi</taxon>
        <taxon>Dikarya</taxon>
        <taxon>Ascomycota</taxon>
        <taxon>Pezizomycotina</taxon>
        <taxon>Sordariomycetes</taxon>
        <taxon>Xylariomycetidae</taxon>
        <taxon>Amphisphaeriales</taxon>
        <taxon>Apiosporaceae</taxon>
        <taxon>Apiospora</taxon>
    </lineage>
</organism>